<organism evidence="1">
    <name type="scientific">Xenopus tropicalis</name>
    <name type="common">Western clawed frog</name>
    <name type="synonym">Silurana tropicalis</name>
    <dbReference type="NCBI Taxonomy" id="8364"/>
    <lineage>
        <taxon>Eukaryota</taxon>
        <taxon>Metazoa</taxon>
        <taxon>Chordata</taxon>
        <taxon>Craniata</taxon>
        <taxon>Vertebrata</taxon>
        <taxon>Euteleostomi</taxon>
        <taxon>Amphibia</taxon>
        <taxon>Batrachia</taxon>
        <taxon>Anura</taxon>
        <taxon>Pipoidea</taxon>
        <taxon>Pipidae</taxon>
        <taxon>Xenopodinae</taxon>
        <taxon>Xenopus</taxon>
        <taxon>Silurana</taxon>
    </lineage>
</organism>
<protein>
    <submittedName>
        <fullName evidence="1">Uncharacterized protein</fullName>
    </submittedName>
</protein>
<gene>
    <name evidence="1" type="ORF">XENTR_v90030231mg</name>
</gene>
<reference evidence="1" key="2">
    <citation type="journal article" date="2010" name="Science">
        <title>The genome of the Western clawed frog Xenopus tropicalis.</title>
        <authorList>
            <person name="Hellsten U."/>
            <person name="Harland R.M."/>
            <person name="Gilchrist M.J."/>
            <person name="Hendrix D."/>
            <person name="Jurka J."/>
            <person name="Kapitonov V."/>
            <person name="Ovcharenko I."/>
            <person name="Putnam N.H."/>
            <person name="Shu S."/>
            <person name="Taher L."/>
            <person name="Blitz I.L."/>
            <person name="Blumberg B."/>
            <person name="Dichmann D.S."/>
            <person name="Dubchak I."/>
            <person name="Amaya E."/>
            <person name="Detter J.C."/>
            <person name="Fletcher R."/>
            <person name="Gerhard D.S."/>
            <person name="Goodstein D."/>
            <person name="Graves T."/>
            <person name="Grigoriev I.V."/>
            <person name="Grimwood J."/>
            <person name="Kawashima T."/>
            <person name="Lindquist E."/>
            <person name="Lucas S.M."/>
            <person name="Mead P.E."/>
            <person name="Mitros T."/>
            <person name="Ogino H."/>
            <person name="Ohta Y."/>
            <person name="Poliakov A.V."/>
            <person name="Pollet N."/>
            <person name="Robert J."/>
            <person name="Salamov A."/>
            <person name="Sater A.K."/>
            <person name="Schmutz J."/>
            <person name="Terry A."/>
            <person name="Vize P.D."/>
            <person name="Warren W.C."/>
            <person name="Wells D."/>
            <person name="Wills A."/>
            <person name="Wilson R.K."/>
            <person name="Zimmerman L.B."/>
            <person name="Zorn A.M."/>
            <person name="Grainger R."/>
            <person name="Grammer T."/>
            <person name="Khokha M.K."/>
            <person name="Richardson P.M."/>
            <person name="Rokhsar D.S."/>
        </authorList>
    </citation>
    <scope>NUCLEOTIDE SEQUENCE [LARGE SCALE GENOMIC DNA]</scope>
    <source>
        <strain evidence="1">Nigerian</strain>
    </source>
</reference>
<sequence length="167" mass="18470">IYSGKSKGSRTVQLVEAPGATCGFRYSSVETKWKKCPSGSEFSPTRTAQAAIIPAMKQLRCHIRASKASPLFGAYSVASDWFMAFSRYPFPDSSGGNEEGAMHKMSASDWLVGMGSDFEFDEWERLSATRCTVSTDVKTVDVDSEKYDFRRSDRLTTTTHANYPASD</sequence>
<evidence type="ECO:0000313" key="1">
    <source>
        <dbReference type="EMBL" id="OCA13611.1"/>
    </source>
</evidence>
<name>A0A1B8XSI5_XENTR</name>
<reference evidence="1" key="1">
    <citation type="submission" date="2009-11" db="EMBL/GenBank/DDBJ databases">
        <authorList>
            <consortium name="US DOE Joint Genome Institute (JGI-PGF)"/>
            <person name="Ottilar R."/>
            <person name="Schmutz J."/>
            <person name="Salamov A."/>
            <person name="Cheng J.F."/>
            <person name="Lucas S."/>
            <person name="Pitluck S."/>
            <person name="Gundlach H."/>
            <person name="Guo Y."/>
            <person name="Haberer G."/>
            <person name="Nasrallah J."/>
            <person name="Mayer K.F.X."/>
            <person name="van de Peer Y."/>
            <person name="Weigel D."/>
            <person name="Grigoriev I.V."/>
        </authorList>
    </citation>
    <scope>NUCLEOTIDE SEQUENCE</scope>
    <source>
        <strain evidence="1">Nigerian</strain>
    </source>
</reference>
<proteinExistence type="predicted"/>
<reference evidence="1" key="3">
    <citation type="submission" date="2016-05" db="EMBL/GenBank/DDBJ databases">
        <title>WGS assembly of Xenopus tropicalis.</title>
        <authorList>
            <person name="Sessions A."/>
            <person name="Jenkins J."/>
            <person name="Mitros T."/>
            <person name="Lyons J.T."/>
            <person name="Dichmann D.S."/>
            <person name="Robert J."/>
            <person name="Harland R.M."/>
            <person name="Rokhsar D.S."/>
        </authorList>
    </citation>
    <scope>NUCLEOTIDE SEQUENCE</scope>
    <source>
        <strain evidence="1">Nigerian</strain>
    </source>
</reference>
<feature type="non-terminal residue" evidence="1">
    <location>
        <position position="1"/>
    </location>
</feature>
<accession>A0A1B8XSI5</accession>
<dbReference type="EMBL" id="KV465618">
    <property type="protein sequence ID" value="OCA13611.1"/>
    <property type="molecule type" value="Genomic_DNA"/>
</dbReference>
<dbReference type="AlphaFoldDB" id="A0A1B8XSI5"/>